<feature type="coiled-coil region" evidence="1">
    <location>
        <begin position="144"/>
        <end position="210"/>
    </location>
</feature>
<proteinExistence type="predicted"/>
<dbReference type="Pfam" id="PF17749">
    <property type="entry name" value="MIP-T3_C"/>
    <property type="match status" value="1"/>
</dbReference>
<dbReference type="Proteomes" id="UP000694865">
    <property type="component" value="Unplaced"/>
</dbReference>
<dbReference type="InterPro" id="IPR018799">
    <property type="entry name" value="TRAF3IP1"/>
</dbReference>
<dbReference type="PANTHER" id="PTHR31363">
    <property type="entry name" value="TRAF3-INTERACTING PROTEIN 1"/>
    <property type="match status" value="1"/>
</dbReference>
<organism evidence="4 5">
    <name type="scientific">Saccoglossus kowalevskii</name>
    <name type="common">Acorn worm</name>
    <dbReference type="NCBI Taxonomy" id="10224"/>
    <lineage>
        <taxon>Eukaryota</taxon>
        <taxon>Metazoa</taxon>
        <taxon>Hemichordata</taxon>
        <taxon>Enteropneusta</taxon>
        <taxon>Harrimaniidae</taxon>
        <taxon>Saccoglossus</taxon>
    </lineage>
</organism>
<dbReference type="GeneID" id="102809511"/>
<feature type="domain" description="TRAF3-interacting protein 1 C-terminal" evidence="3">
    <location>
        <begin position="73"/>
        <end position="225"/>
    </location>
</feature>
<feature type="compositionally biased region" description="Basic and acidic residues" evidence="2">
    <location>
        <begin position="99"/>
        <end position="113"/>
    </location>
</feature>
<feature type="region of interest" description="Disordered" evidence="2">
    <location>
        <begin position="1"/>
        <end position="35"/>
    </location>
</feature>
<sequence length="230" mass="26021">MARPSSARPAPPRLKKQDSTEDPAARIGSGKVSNVIVDNAQNSDDDDIFVVEESQSTLDMEQHHNADDDDVDEDGDHGGLVKKILETKKELEGGSQTVHKRDERPVIMDASRRKEREIVSREIEKLRTSIQTLTRSANPLGKIMDYVQEDMDSMQKELEMWKKENKQHALAIKREEGITEEELEPLKSQLAELDQSIEDKQDLISAVKANVLRNSEKIQKMLSSVTFSSR</sequence>
<evidence type="ECO:0000259" key="3">
    <source>
        <dbReference type="Pfam" id="PF17749"/>
    </source>
</evidence>
<evidence type="ECO:0000313" key="5">
    <source>
        <dbReference type="RefSeq" id="XP_006825026.1"/>
    </source>
</evidence>
<dbReference type="RefSeq" id="XP_006825026.1">
    <property type="nucleotide sequence ID" value="XM_006824963.1"/>
</dbReference>
<evidence type="ECO:0000256" key="2">
    <source>
        <dbReference type="SAM" id="MobiDB-lite"/>
    </source>
</evidence>
<evidence type="ECO:0000313" key="4">
    <source>
        <dbReference type="Proteomes" id="UP000694865"/>
    </source>
</evidence>
<evidence type="ECO:0000256" key="1">
    <source>
        <dbReference type="SAM" id="Coils"/>
    </source>
</evidence>
<gene>
    <name evidence="5" type="primary">LOC102809511</name>
</gene>
<feature type="region of interest" description="Disordered" evidence="2">
    <location>
        <begin position="90"/>
        <end position="113"/>
    </location>
</feature>
<keyword evidence="1" id="KW-0175">Coiled coil</keyword>
<dbReference type="PANTHER" id="PTHR31363:SF0">
    <property type="entry name" value="TRAF3-INTERACTING PROTEIN 1"/>
    <property type="match status" value="1"/>
</dbReference>
<protein>
    <submittedName>
        <fullName evidence="5">TRAF3-interacting protein 1-like</fullName>
    </submittedName>
</protein>
<name>A0ABM0MYD5_SACKO</name>
<reference evidence="5" key="1">
    <citation type="submission" date="2025-08" db="UniProtKB">
        <authorList>
            <consortium name="RefSeq"/>
        </authorList>
    </citation>
    <scope>IDENTIFICATION</scope>
    <source>
        <tissue evidence="5">Testes</tissue>
    </source>
</reference>
<dbReference type="InterPro" id="IPR041476">
    <property type="entry name" value="TRAF3IP1_C"/>
</dbReference>
<keyword evidence="4" id="KW-1185">Reference proteome</keyword>
<accession>A0ABM0MYD5</accession>
<feature type="region of interest" description="Disordered" evidence="2">
    <location>
        <begin position="54"/>
        <end position="78"/>
    </location>
</feature>